<reference evidence="1" key="2">
    <citation type="submission" date="2018-05" db="EMBL/GenBank/DDBJ databases">
        <title>OpunRS2 (Oryza punctata Reference Sequence Version 2).</title>
        <authorList>
            <person name="Zhang J."/>
            <person name="Kudrna D."/>
            <person name="Lee S."/>
            <person name="Talag J."/>
            <person name="Welchert J."/>
            <person name="Wing R.A."/>
        </authorList>
    </citation>
    <scope>NUCLEOTIDE SEQUENCE [LARGE SCALE GENOMIC DNA]</scope>
</reference>
<proteinExistence type="predicted"/>
<dbReference type="AlphaFoldDB" id="A0A0E0KU55"/>
<organism evidence="1">
    <name type="scientific">Oryza punctata</name>
    <name type="common">Red rice</name>
    <dbReference type="NCBI Taxonomy" id="4537"/>
    <lineage>
        <taxon>Eukaryota</taxon>
        <taxon>Viridiplantae</taxon>
        <taxon>Streptophyta</taxon>
        <taxon>Embryophyta</taxon>
        <taxon>Tracheophyta</taxon>
        <taxon>Spermatophyta</taxon>
        <taxon>Magnoliopsida</taxon>
        <taxon>Liliopsida</taxon>
        <taxon>Poales</taxon>
        <taxon>Poaceae</taxon>
        <taxon>BOP clade</taxon>
        <taxon>Oryzoideae</taxon>
        <taxon>Oryzeae</taxon>
        <taxon>Oryzinae</taxon>
        <taxon>Oryza</taxon>
    </lineage>
</organism>
<protein>
    <submittedName>
        <fullName evidence="1">Uncharacterized protein</fullName>
    </submittedName>
</protein>
<dbReference type="HOGENOM" id="CLU_2546553_0_0_1"/>
<dbReference type="Proteomes" id="UP000026962">
    <property type="component" value="Chromosome 4"/>
</dbReference>
<reference evidence="1" key="1">
    <citation type="submission" date="2015-04" db="UniProtKB">
        <authorList>
            <consortium name="EnsemblPlants"/>
        </authorList>
    </citation>
    <scope>IDENTIFICATION</scope>
</reference>
<accession>A0A0E0KU55</accession>
<dbReference type="Gramene" id="OPUNC04G19960.1">
    <property type="protein sequence ID" value="OPUNC04G19960.1"/>
    <property type="gene ID" value="OPUNC04G19960"/>
</dbReference>
<dbReference type="STRING" id="4537.A0A0E0KU55"/>
<evidence type="ECO:0000313" key="1">
    <source>
        <dbReference type="EnsemblPlants" id="OPUNC04G19960.1"/>
    </source>
</evidence>
<name>A0A0E0KU55_ORYPU</name>
<evidence type="ECO:0000313" key="2">
    <source>
        <dbReference type="Proteomes" id="UP000026962"/>
    </source>
</evidence>
<dbReference type="EnsemblPlants" id="OPUNC04G19960.1">
    <property type="protein sequence ID" value="OPUNC04G19960.1"/>
    <property type="gene ID" value="OPUNC04G19960"/>
</dbReference>
<keyword evidence="2" id="KW-1185">Reference proteome</keyword>
<sequence>MVSKEEPSGEPCSVMHESKLVLTFAAFRGRCSPTAACCCCTIADLPKRDGNEEAWIEKRKGRDKFKIYAYMGPGSLCCTRTNL</sequence>